<name>A0A6L6WBS7_9RHOB</name>
<keyword evidence="3" id="KW-1185">Reference proteome</keyword>
<keyword evidence="1" id="KW-0732">Signal</keyword>
<gene>
    <name evidence="2" type="ORF">GO984_02600</name>
</gene>
<evidence type="ECO:0000313" key="2">
    <source>
        <dbReference type="EMBL" id="MVO14688.1"/>
    </source>
</evidence>
<feature type="signal peptide" evidence="1">
    <location>
        <begin position="1"/>
        <end position="15"/>
    </location>
</feature>
<dbReference type="Proteomes" id="UP000478892">
    <property type="component" value="Unassembled WGS sequence"/>
</dbReference>
<comment type="caution">
    <text evidence="2">The sequence shown here is derived from an EMBL/GenBank/DDBJ whole genome shotgun (WGS) entry which is preliminary data.</text>
</comment>
<feature type="chain" id="PRO_5026905901" evidence="1">
    <location>
        <begin position="16"/>
        <end position="51"/>
    </location>
</feature>
<proteinExistence type="predicted"/>
<protein>
    <submittedName>
        <fullName evidence="2">Uncharacterized protein</fullName>
    </submittedName>
</protein>
<sequence>MRAVILTLLILFANAAQTPAQTMPPSTYPEAGTFCGFLKLCPKVTTPKQDD</sequence>
<accession>A0A6L6WBS7</accession>
<dbReference type="EMBL" id="WQLV01000001">
    <property type="protein sequence ID" value="MVO14688.1"/>
    <property type="molecule type" value="Genomic_DNA"/>
</dbReference>
<dbReference type="AlphaFoldDB" id="A0A6L6WBS7"/>
<organism evidence="2 3">
    <name type="scientific">Parasedimentitalea huanghaiensis</name>
    <dbReference type="NCBI Taxonomy" id="2682100"/>
    <lineage>
        <taxon>Bacteria</taxon>
        <taxon>Pseudomonadati</taxon>
        <taxon>Pseudomonadota</taxon>
        <taxon>Alphaproteobacteria</taxon>
        <taxon>Rhodobacterales</taxon>
        <taxon>Paracoccaceae</taxon>
        <taxon>Parasedimentitalea</taxon>
    </lineage>
</organism>
<evidence type="ECO:0000313" key="3">
    <source>
        <dbReference type="Proteomes" id="UP000478892"/>
    </source>
</evidence>
<reference evidence="2 3" key="1">
    <citation type="submission" date="2019-12" db="EMBL/GenBank/DDBJ databases">
        <authorList>
            <person name="Zhang Y.-J."/>
        </authorList>
    </citation>
    <scope>NUCLEOTIDE SEQUENCE [LARGE SCALE GENOMIC DNA]</scope>
    <source>
        <strain evidence="2 3">CY05</strain>
    </source>
</reference>
<dbReference type="RefSeq" id="WP_157020983.1">
    <property type="nucleotide sequence ID" value="NZ_WQLV01000001.1"/>
</dbReference>
<evidence type="ECO:0000256" key="1">
    <source>
        <dbReference type="SAM" id="SignalP"/>
    </source>
</evidence>